<evidence type="ECO:0000313" key="1">
    <source>
        <dbReference type="EMBL" id="KKK61163.1"/>
    </source>
</evidence>
<protein>
    <submittedName>
        <fullName evidence="1">Uncharacterized protein</fullName>
    </submittedName>
</protein>
<name>A0A0F8WWV6_9ZZZZ</name>
<dbReference type="EMBL" id="LAZR01062613">
    <property type="protein sequence ID" value="KKK61163.1"/>
    <property type="molecule type" value="Genomic_DNA"/>
</dbReference>
<comment type="caution">
    <text evidence="1">The sequence shown here is derived from an EMBL/GenBank/DDBJ whole genome shotgun (WGS) entry which is preliminary data.</text>
</comment>
<sequence length="110" mass="12525">MKVNIWGFPYSLSGPAEHCKEFSRALSKQGADVAINSHFKGNWKFDSEIFELVNKQPYKNAIDVIMDPPSTWWSHMNEKHKALIGVTVFEGSQIGYDWALGIKQPEVDQI</sequence>
<gene>
    <name evidence="1" type="ORF">LCGC14_3017060</name>
</gene>
<accession>A0A0F8WWV6</accession>
<reference evidence="1" key="1">
    <citation type="journal article" date="2015" name="Nature">
        <title>Complex archaea that bridge the gap between prokaryotes and eukaryotes.</title>
        <authorList>
            <person name="Spang A."/>
            <person name="Saw J.H."/>
            <person name="Jorgensen S.L."/>
            <person name="Zaremba-Niedzwiedzka K."/>
            <person name="Martijn J."/>
            <person name="Lind A.E."/>
            <person name="van Eijk R."/>
            <person name="Schleper C."/>
            <person name="Guy L."/>
            <person name="Ettema T.J."/>
        </authorList>
    </citation>
    <scope>NUCLEOTIDE SEQUENCE</scope>
</reference>
<organism evidence="1">
    <name type="scientific">marine sediment metagenome</name>
    <dbReference type="NCBI Taxonomy" id="412755"/>
    <lineage>
        <taxon>unclassified sequences</taxon>
        <taxon>metagenomes</taxon>
        <taxon>ecological metagenomes</taxon>
    </lineage>
</organism>
<dbReference type="AlphaFoldDB" id="A0A0F8WWV6"/>
<proteinExistence type="predicted"/>
<feature type="non-terminal residue" evidence="1">
    <location>
        <position position="110"/>
    </location>
</feature>